<organism evidence="1 2">
    <name type="scientific">Collinsella aerofaciens</name>
    <dbReference type="NCBI Taxonomy" id="74426"/>
    <lineage>
        <taxon>Bacteria</taxon>
        <taxon>Bacillati</taxon>
        <taxon>Actinomycetota</taxon>
        <taxon>Coriobacteriia</taxon>
        <taxon>Coriobacteriales</taxon>
        <taxon>Coriobacteriaceae</taxon>
        <taxon>Collinsella</taxon>
    </lineage>
</organism>
<dbReference type="Proteomes" id="UP000330807">
    <property type="component" value="Unassembled WGS sequence"/>
</dbReference>
<gene>
    <name evidence="1" type="ORF">LMKDKBCB_02292</name>
</gene>
<dbReference type="EMBL" id="CABWIH010000058">
    <property type="protein sequence ID" value="VWM02433.1"/>
    <property type="molecule type" value="Genomic_DNA"/>
</dbReference>
<dbReference type="AlphaFoldDB" id="A0A5K1JE10"/>
<protein>
    <submittedName>
        <fullName evidence="1">Uncharacterized protein</fullName>
    </submittedName>
</protein>
<name>A0A5K1JE10_9ACTN</name>
<evidence type="ECO:0000313" key="1">
    <source>
        <dbReference type="EMBL" id="VWM02433.1"/>
    </source>
</evidence>
<reference evidence="1 2" key="1">
    <citation type="submission" date="2019-10" db="EMBL/GenBank/DDBJ databases">
        <authorList>
            <person name="Wolf R A."/>
        </authorList>
    </citation>
    <scope>NUCLEOTIDE SEQUENCE [LARGE SCALE GENOMIC DNA]</scope>
    <source>
        <strain evidence="1">Collinsella_aerofaciens_AK_138A</strain>
    </source>
</reference>
<accession>A0A5K1JE10</accession>
<dbReference type="RefSeq" id="WP_156064221.1">
    <property type="nucleotide sequence ID" value="NZ_CABWIH010000058.1"/>
</dbReference>
<evidence type="ECO:0000313" key="2">
    <source>
        <dbReference type="Proteomes" id="UP000330807"/>
    </source>
</evidence>
<sequence length="99" mass="11886">MSDVYKLTQKNVWTNNVGRHTVWYLLDERKRGYYISHVEWWAKRDWGFLKLDSECMAFRYDGKRGCVTSWSELDTVLGMEPQEAFETICEHLGIKVRYL</sequence>
<proteinExistence type="predicted"/>